<dbReference type="EMBL" id="PEZT01000001">
    <property type="protein sequence ID" value="PIS09607.1"/>
    <property type="molecule type" value="Genomic_DNA"/>
</dbReference>
<comment type="similarity">
    <text evidence="2 7">Belongs to the OMP decarboxylase family. Type 2 subfamily.</text>
</comment>
<evidence type="ECO:0000256" key="5">
    <source>
        <dbReference type="ARBA" id="ARBA00023239"/>
    </source>
</evidence>
<dbReference type="InterPro" id="IPR011060">
    <property type="entry name" value="RibuloseP-bd_barrel"/>
</dbReference>
<dbReference type="PANTHER" id="PTHR43375:SF1">
    <property type="entry name" value="OROTIDINE 5'-PHOSPHATE DECARBOXYLASE"/>
    <property type="match status" value="1"/>
</dbReference>
<feature type="domain" description="Orotidine 5'-phosphate decarboxylase" evidence="8">
    <location>
        <begin position="17"/>
        <end position="264"/>
    </location>
</feature>
<organism evidence="9 10">
    <name type="scientific">Candidatus Beckwithbacteria bacterium CG10_big_fil_rev_8_21_14_0_10_34_10</name>
    <dbReference type="NCBI Taxonomy" id="1974495"/>
    <lineage>
        <taxon>Bacteria</taxon>
        <taxon>Candidatus Beckwithiibacteriota</taxon>
    </lineage>
</organism>
<feature type="active site" description="Proton donor" evidence="7">
    <location>
        <position position="100"/>
    </location>
</feature>
<comment type="catalytic activity">
    <reaction evidence="6 7">
        <text>orotidine 5'-phosphate + H(+) = UMP + CO2</text>
        <dbReference type="Rhea" id="RHEA:11596"/>
        <dbReference type="ChEBI" id="CHEBI:15378"/>
        <dbReference type="ChEBI" id="CHEBI:16526"/>
        <dbReference type="ChEBI" id="CHEBI:57538"/>
        <dbReference type="ChEBI" id="CHEBI:57865"/>
        <dbReference type="EC" id="4.1.1.23"/>
    </reaction>
</comment>
<gene>
    <name evidence="7 9" type="primary">pyrF</name>
    <name evidence="9" type="ORF">COT75_00175</name>
</gene>
<dbReference type="PROSITE" id="PS00156">
    <property type="entry name" value="OMPDECASE"/>
    <property type="match status" value="1"/>
</dbReference>
<comment type="pathway">
    <text evidence="1 7">Pyrimidine metabolism; UMP biosynthesis via de novo pathway; UMP from orotate: step 2/2.</text>
</comment>
<dbReference type="NCBIfam" id="TIGR02127">
    <property type="entry name" value="pyrF_sub2"/>
    <property type="match status" value="1"/>
</dbReference>
<dbReference type="InterPro" id="IPR018089">
    <property type="entry name" value="OMPdecase_AS"/>
</dbReference>
<name>A0A2H0WAD9_9BACT</name>
<keyword evidence="4 7" id="KW-0665">Pyrimidine biosynthesis</keyword>
<dbReference type="GO" id="GO:0044205">
    <property type="term" value="P:'de novo' UMP biosynthetic process"/>
    <property type="evidence" value="ECO:0007669"/>
    <property type="project" value="UniProtKB-UniRule"/>
</dbReference>
<keyword evidence="3 7" id="KW-0210">Decarboxylase</keyword>
<keyword evidence="5 7" id="KW-0456">Lyase</keyword>
<sequence length="280" mass="31244">MNFQQKLDKIIKTNNSCVCVGLDSNFDKIPGFLKINKPVSEAIFSFNKKIVEATYDLVCAYKPNIAFYEAEGLEGLKALKKTIEFIKKKNPNLLVIVDAKRGDIGSTNIGYVKSLFDFYSFDALTVHPYLGKESLEPFLKRKDKGIIVLCRTSNPGAGEFQDLIVSNKNGKKMPLYLAIARKVENSWNKNNNCALVVGATYPKELAQIRKIVPAMPFLIPGIGIQGGDIKKTIQAGRNKDGRGVIINSSRGIIFSSSARNFDKIARDKTLKLKKEINKYR</sequence>
<evidence type="ECO:0000313" key="10">
    <source>
        <dbReference type="Proteomes" id="UP000230093"/>
    </source>
</evidence>
<dbReference type="PANTHER" id="PTHR43375">
    <property type="entry name" value="OROTIDINE 5'-PHOSPHATE DECARBOXYLASE"/>
    <property type="match status" value="1"/>
</dbReference>
<dbReference type="CDD" id="cd04725">
    <property type="entry name" value="OMP_decarboxylase_like"/>
    <property type="match status" value="1"/>
</dbReference>
<proteinExistence type="inferred from homology"/>
<evidence type="ECO:0000313" key="9">
    <source>
        <dbReference type="EMBL" id="PIS09607.1"/>
    </source>
</evidence>
<evidence type="ECO:0000256" key="6">
    <source>
        <dbReference type="ARBA" id="ARBA00049157"/>
    </source>
</evidence>
<dbReference type="Gene3D" id="3.20.20.70">
    <property type="entry name" value="Aldolase class I"/>
    <property type="match status" value="1"/>
</dbReference>
<protein>
    <recommendedName>
        <fullName evidence="7">Orotidine 5'-phosphate decarboxylase</fullName>
        <ecNumber evidence="7">4.1.1.23</ecNumber>
    </recommendedName>
    <alternativeName>
        <fullName evidence="7">OMP decarboxylase</fullName>
        <shortName evidence="7">OMPDCase</shortName>
        <shortName evidence="7">OMPdecase</shortName>
    </alternativeName>
</protein>
<dbReference type="InterPro" id="IPR001754">
    <property type="entry name" value="OMPdeCOase_dom"/>
</dbReference>
<evidence type="ECO:0000256" key="2">
    <source>
        <dbReference type="ARBA" id="ARBA00008847"/>
    </source>
</evidence>
<dbReference type="HAMAP" id="MF_01215">
    <property type="entry name" value="OMPdecase_type2"/>
    <property type="match status" value="1"/>
</dbReference>
<dbReference type="SUPFAM" id="SSF51366">
    <property type="entry name" value="Ribulose-phoshate binding barrel"/>
    <property type="match status" value="1"/>
</dbReference>
<dbReference type="InterPro" id="IPR011995">
    <property type="entry name" value="OMPdecase_type-2"/>
</dbReference>
<dbReference type="Proteomes" id="UP000230093">
    <property type="component" value="Unassembled WGS sequence"/>
</dbReference>
<dbReference type="AlphaFoldDB" id="A0A2H0WAD9"/>
<evidence type="ECO:0000256" key="1">
    <source>
        <dbReference type="ARBA" id="ARBA00004861"/>
    </source>
</evidence>
<dbReference type="UniPathway" id="UPA00070">
    <property type="reaction ID" value="UER00120"/>
</dbReference>
<dbReference type="GO" id="GO:0004590">
    <property type="term" value="F:orotidine-5'-phosphate decarboxylase activity"/>
    <property type="evidence" value="ECO:0007669"/>
    <property type="project" value="UniProtKB-UniRule"/>
</dbReference>
<dbReference type="SMART" id="SM00934">
    <property type="entry name" value="OMPdecase"/>
    <property type="match status" value="1"/>
</dbReference>
<reference evidence="10" key="1">
    <citation type="submission" date="2017-09" db="EMBL/GenBank/DDBJ databases">
        <title>Depth-based differentiation of microbial function through sediment-hosted aquifers and enrichment of novel symbionts in the deep terrestrial subsurface.</title>
        <authorList>
            <person name="Probst A.J."/>
            <person name="Ladd B."/>
            <person name="Jarett J.K."/>
            <person name="Geller-Mcgrath D.E."/>
            <person name="Sieber C.M.K."/>
            <person name="Emerson J.B."/>
            <person name="Anantharaman K."/>
            <person name="Thomas B.C."/>
            <person name="Malmstrom R."/>
            <person name="Stieglmeier M."/>
            <person name="Klingl A."/>
            <person name="Woyke T."/>
            <person name="Ryan C.M."/>
            <person name="Banfield J.F."/>
        </authorList>
    </citation>
    <scope>NUCLEOTIDE SEQUENCE [LARGE SCALE GENOMIC DNA]</scope>
</reference>
<dbReference type="EC" id="4.1.1.23" evidence="7"/>
<evidence type="ECO:0000256" key="3">
    <source>
        <dbReference type="ARBA" id="ARBA00022793"/>
    </source>
</evidence>
<comment type="caution">
    <text evidence="9">The sequence shown here is derived from an EMBL/GenBank/DDBJ whole genome shotgun (WGS) entry which is preliminary data.</text>
</comment>
<dbReference type="InterPro" id="IPR013785">
    <property type="entry name" value="Aldolase_TIM"/>
</dbReference>
<dbReference type="GO" id="GO:0006207">
    <property type="term" value="P:'de novo' pyrimidine nucleobase biosynthetic process"/>
    <property type="evidence" value="ECO:0007669"/>
    <property type="project" value="InterPro"/>
</dbReference>
<evidence type="ECO:0000259" key="8">
    <source>
        <dbReference type="SMART" id="SM00934"/>
    </source>
</evidence>
<accession>A0A2H0WAD9</accession>
<evidence type="ECO:0000256" key="4">
    <source>
        <dbReference type="ARBA" id="ARBA00022975"/>
    </source>
</evidence>
<dbReference type="Pfam" id="PF00215">
    <property type="entry name" value="OMPdecase"/>
    <property type="match status" value="1"/>
</dbReference>
<evidence type="ECO:0000256" key="7">
    <source>
        <dbReference type="HAMAP-Rule" id="MF_01215"/>
    </source>
</evidence>